<organism evidence="3 4">
    <name type="scientific">Zingiber officinale</name>
    <name type="common">Ginger</name>
    <name type="synonym">Amomum zingiber</name>
    <dbReference type="NCBI Taxonomy" id="94328"/>
    <lineage>
        <taxon>Eukaryota</taxon>
        <taxon>Viridiplantae</taxon>
        <taxon>Streptophyta</taxon>
        <taxon>Embryophyta</taxon>
        <taxon>Tracheophyta</taxon>
        <taxon>Spermatophyta</taxon>
        <taxon>Magnoliopsida</taxon>
        <taxon>Liliopsida</taxon>
        <taxon>Zingiberales</taxon>
        <taxon>Zingiberaceae</taxon>
        <taxon>Zingiber</taxon>
    </lineage>
</organism>
<evidence type="ECO:0000256" key="2">
    <source>
        <dbReference type="SAM" id="MobiDB-lite"/>
    </source>
</evidence>
<evidence type="ECO:0000256" key="1">
    <source>
        <dbReference type="SAM" id="Coils"/>
    </source>
</evidence>
<dbReference type="PANTHER" id="PTHR34554:SF1">
    <property type="entry name" value="ALANINE-TRNA LIGASE"/>
    <property type="match status" value="1"/>
</dbReference>
<name>A0A8J5F9R7_ZINOF</name>
<gene>
    <name evidence="3" type="ORF">ZIOFF_059692</name>
</gene>
<evidence type="ECO:0000313" key="3">
    <source>
        <dbReference type="EMBL" id="KAG6483052.1"/>
    </source>
</evidence>
<reference evidence="3 4" key="1">
    <citation type="submission" date="2020-08" db="EMBL/GenBank/DDBJ databases">
        <title>Plant Genome Project.</title>
        <authorList>
            <person name="Zhang R.-G."/>
        </authorList>
    </citation>
    <scope>NUCLEOTIDE SEQUENCE [LARGE SCALE GENOMIC DNA]</scope>
    <source>
        <tissue evidence="3">Rhizome</tissue>
    </source>
</reference>
<dbReference type="Proteomes" id="UP000734854">
    <property type="component" value="Unassembled WGS sequence"/>
</dbReference>
<protein>
    <submittedName>
        <fullName evidence="3">Uncharacterized protein</fullName>
    </submittedName>
</protein>
<dbReference type="PANTHER" id="PTHR34554">
    <property type="entry name" value="RGS1-HXK1-INTERACTING PROTEIN 1"/>
    <property type="match status" value="1"/>
</dbReference>
<dbReference type="EMBL" id="JACMSC010000016">
    <property type="protein sequence ID" value="KAG6483052.1"/>
    <property type="molecule type" value="Genomic_DNA"/>
</dbReference>
<comment type="caution">
    <text evidence="3">The sequence shown here is derived from an EMBL/GenBank/DDBJ whole genome shotgun (WGS) entry which is preliminary data.</text>
</comment>
<proteinExistence type="predicted"/>
<keyword evidence="4" id="KW-1185">Reference proteome</keyword>
<feature type="region of interest" description="Disordered" evidence="2">
    <location>
        <begin position="44"/>
        <end position="63"/>
    </location>
</feature>
<sequence>MNWAGSKSKLFLESVRFLILDVYFALGFDSCSVTFMAAIADSSNGSHDGSAARVENKGADGSSPAAPWIEHALRGAEDLKQAVTAAAETAFQVAGSSADEITKTVTSSAVSAMQSAGSSLSWAFLAYSETLDVAKDKIQVARDHYAATEEMAVAKIKEGIIEAATHPAMSCGIAAGLGLVLLKRPRRYLIRNTRRIFVSEESLLSSAEAKVKELQQSVNMVTNESKKLEDRATRALDEIKRGQRTLMEEGRQIQMQLNATNPVEKELMSLKDSLIELPKADASRYRSEVSAISSQIKQERKSLHGALSRIIDHGIPL</sequence>
<dbReference type="InterPro" id="IPR053284">
    <property type="entry name" value="RGS1-HXK1_interactor"/>
</dbReference>
<accession>A0A8J5F9R7</accession>
<keyword evidence="1" id="KW-0175">Coiled coil</keyword>
<feature type="coiled-coil region" evidence="1">
    <location>
        <begin position="204"/>
        <end position="238"/>
    </location>
</feature>
<dbReference type="AlphaFoldDB" id="A0A8J5F9R7"/>
<evidence type="ECO:0000313" key="4">
    <source>
        <dbReference type="Proteomes" id="UP000734854"/>
    </source>
</evidence>